<dbReference type="GO" id="GO:0005829">
    <property type="term" value="C:cytosol"/>
    <property type="evidence" value="ECO:0007669"/>
    <property type="project" value="TreeGrafter"/>
</dbReference>
<dbReference type="CDD" id="cd05009">
    <property type="entry name" value="SIS_GlmS_GlmD_2"/>
    <property type="match status" value="1"/>
</dbReference>
<dbReference type="GO" id="GO:0006047">
    <property type="term" value="P:UDP-N-acetylglucosamine metabolic process"/>
    <property type="evidence" value="ECO:0007669"/>
    <property type="project" value="TreeGrafter"/>
</dbReference>
<dbReference type="GO" id="GO:0006002">
    <property type="term" value="P:fructose 6-phosphate metabolic process"/>
    <property type="evidence" value="ECO:0007669"/>
    <property type="project" value="TreeGrafter"/>
</dbReference>
<evidence type="ECO:0000259" key="11">
    <source>
        <dbReference type="PROSITE" id="PS51278"/>
    </source>
</evidence>
<sequence>MCGIVGYCGTQDAQSVLLDGLKRLEYRGYDSSGLAVNTSAGLKTVRAVGKVSELLRALKTRRLAGSTGIAHTRWATHGMPTEANAHPHRDCTESVAVVHNGIIENHASLRARLEQSGHAFASETDTEVIAHLIEDALKDGAQLSHAVGAVLPMLEGTYGIVVASSLEPDTLVAARLGSPLILGIARDGYILASDASAILQHTRDIVYLDDREIVAITRAEYHIRTFENVTVQKPVETIDGEAADLQKHGYAHFMLKEMMEQPDVVLNSTRGRLDAENGTAVLGGLRDVEKQLRDIKRIVIVACGSAYYAGCVGEYMLEEYAGIPVEVELASEFRYRKPILDSGTAVVAISQSGETADTLFAVREAKEKGALTLGIVNVVGSSIARETHAGVYNHAGPEIGVASTKAFLSQVVVLSLFTLVLGRQRALSLVMGQRIVKELLALPHQIQVLLDCREPYRAAAELLADAHHALFLGRKYCHPIAHEGALKLKEISYIHAEGYAAGEMKHGPIALVEDGFPVVVIAPRDSVFEKSMSNLHEIRARGGSVILVTTEGAPYDASLVDRVITIPKTLEMLTPLLAVIPLQFLAYEAACARAFDPDMPRNLAKSVTVE</sequence>
<evidence type="ECO:0000259" key="12">
    <source>
        <dbReference type="PROSITE" id="PS51464"/>
    </source>
</evidence>
<evidence type="ECO:0000256" key="9">
    <source>
        <dbReference type="ARBA" id="ARBA00022962"/>
    </source>
</evidence>
<dbReference type="CDD" id="cd05008">
    <property type="entry name" value="SIS_GlmS_GlmD_1"/>
    <property type="match status" value="1"/>
</dbReference>
<evidence type="ECO:0000256" key="8">
    <source>
        <dbReference type="ARBA" id="ARBA00022737"/>
    </source>
</evidence>
<keyword evidence="6 10" id="KW-0032">Aminotransferase</keyword>
<dbReference type="Gene3D" id="3.40.50.10490">
    <property type="entry name" value="Glucose-6-phosphate isomerase like protein, domain 1"/>
    <property type="match status" value="2"/>
</dbReference>
<comment type="function">
    <text evidence="10">Catalyzes the first step in hexosamine metabolism, converting fructose-6P into glucosamine-6P using glutamine as a nitrogen source.</text>
</comment>
<evidence type="ECO:0000256" key="4">
    <source>
        <dbReference type="ARBA" id="ARBA00016090"/>
    </source>
</evidence>
<dbReference type="PROSITE" id="PS51278">
    <property type="entry name" value="GATASE_TYPE_2"/>
    <property type="match status" value="1"/>
</dbReference>
<dbReference type="InterPro" id="IPR035490">
    <property type="entry name" value="GlmS/FrlB_SIS"/>
</dbReference>
<evidence type="ECO:0000313" key="14">
    <source>
        <dbReference type="Proteomes" id="UP000177097"/>
    </source>
</evidence>
<dbReference type="EMBL" id="MGDX01000004">
    <property type="protein sequence ID" value="OGL71956.1"/>
    <property type="molecule type" value="Genomic_DNA"/>
</dbReference>
<comment type="subcellular location">
    <subcellularLocation>
        <location evidence="2 10">Cytoplasm</location>
    </subcellularLocation>
</comment>
<accession>A0A1F7U152</accession>
<dbReference type="FunFam" id="3.40.50.10490:FF:000001">
    <property type="entry name" value="Glutamine--fructose-6-phosphate aminotransferase [isomerizing]"/>
    <property type="match status" value="1"/>
</dbReference>
<dbReference type="SUPFAM" id="SSF53697">
    <property type="entry name" value="SIS domain"/>
    <property type="match status" value="1"/>
</dbReference>
<dbReference type="PROSITE" id="PS51464">
    <property type="entry name" value="SIS"/>
    <property type="match status" value="2"/>
</dbReference>
<dbReference type="NCBIfam" id="NF001484">
    <property type="entry name" value="PRK00331.1"/>
    <property type="match status" value="1"/>
</dbReference>
<dbReference type="InterPro" id="IPR029055">
    <property type="entry name" value="Ntn_hydrolases_N"/>
</dbReference>
<evidence type="ECO:0000313" key="13">
    <source>
        <dbReference type="EMBL" id="OGL71956.1"/>
    </source>
</evidence>
<dbReference type="FunFam" id="3.60.20.10:FF:000006">
    <property type="entry name" value="Glutamine--fructose-6-phosphate aminotransferase [isomerizing]"/>
    <property type="match status" value="1"/>
</dbReference>
<dbReference type="InterPro" id="IPR046348">
    <property type="entry name" value="SIS_dom_sf"/>
</dbReference>
<evidence type="ECO:0000256" key="6">
    <source>
        <dbReference type="ARBA" id="ARBA00022576"/>
    </source>
</evidence>
<feature type="active site" description="For Fru-6P isomerization activity" evidence="10">
    <location>
        <position position="605"/>
    </location>
</feature>
<dbReference type="GO" id="GO:0004360">
    <property type="term" value="F:glutamine-fructose-6-phosphate transaminase (isomerizing) activity"/>
    <property type="evidence" value="ECO:0007669"/>
    <property type="project" value="UniProtKB-UniRule"/>
</dbReference>
<keyword evidence="9" id="KW-0315">Glutamine amidotransferase</keyword>
<dbReference type="SUPFAM" id="SSF56235">
    <property type="entry name" value="N-terminal nucleophile aminohydrolases (Ntn hydrolases)"/>
    <property type="match status" value="1"/>
</dbReference>
<comment type="subunit">
    <text evidence="10">Homodimer.</text>
</comment>
<dbReference type="GO" id="GO:0006487">
    <property type="term" value="P:protein N-linked glycosylation"/>
    <property type="evidence" value="ECO:0007669"/>
    <property type="project" value="TreeGrafter"/>
</dbReference>
<keyword evidence="5 10" id="KW-0963">Cytoplasm</keyword>
<dbReference type="PANTHER" id="PTHR10937:SF0">
    <property type="entry name" value="GLUTAMINE--FRUCTOSE-6-PHOSPHATE TRANSAMINASE (ISOMERIZING)"/>
    <property type="match status" value="1"/>
</dbReference>
<evidence type="ECO:0000256" key="10">
    <source>
        <dbReference type="HAMAP-Rule" id="MF_00164"/>
    </source>
</evidence>
<dbReference type="InterPro" id="IPR005855">
    <property type="entry name" value="GFAT"/>
</dbReference>
<dbReference type="InterPro" id="IPR047084">
    <property type="entry name" value="GFAT_N"/>
</dbReference>
<dbReference type="InterPro" id="IPR035466">
    <property type="entry name" value="GlmS/AgaS_SIS"/>
</dbReference>
<dbReference type="Proteomes" id="UP000177097">
    <property type="component" value="Unassembled WGS sequence"/>
</dbReference>
<comment type="caution">
    <text evidence="13">The sequence shown here is derived from an EMBL/GenBank/DDBJ whole genome shotgun (WGS) entry which is preliminary data.</text>
</comment>
<dbReference type="EC" id="2.6.1.16" evidence="3 10"/>
<dbReference type="HAMAP" id="MF_00164">
    <property type="entry name" value="GlmS"/>
    <property type="match status" value="1"/>
</dbReference>
<feature type="domain" description="SIS" evidence="12">
    <location>
        <begin position="288"/>
        <end position="427"/>
    </location>
</feature>
<dbReference type="STRING" id="1802389.A3C17_00925"/>
<evidence type="ECO:0000256" key="1">
    <source>
        <dbReference type="ARBA" id="ARBA00001031"/>
    </source>
</evidence>
<dbReference type="Gene3D" id="3.60.20.10">
    <property type="entry name" value="Glutamine Phosphoribosylpyrophosphate, subunit 1, domain 1"/>
    <property type="match status" value="1"/>
</dbReference>
<organism evidence="13 14">
    <name type="scientific">Candidatus Uhrbacteria bacterium RIFCSPHIGHO2_02_FULL_53_13</name>
    <dbReference type="NCBI Taxonomy" id="1802389"/>
    <lineage>
        <taxon>Bacteria</taxon>
        <taxon>Candidatus Uhriibacteriota</taxon>
    </lineage>
</organism>
<protein>
    <recommendedName>
        <fullName evidence="4 10">Glutamine--fructose-6-phosphate aminotransferase [isomerizing]</fullName>
        <ecNumber evidence="3 10">2.6.1.16</ecNumber>
    </recommendedName>
    <alternativeName>
        <fullName evidence="10">D-fructose-6-phosphate amidotransferase</fullName>
    </alternativeName>
    <alternativeName>
        <fullName evidence="10">GFAT</fullName>
    </alternativeName>
    <alternativeName>
        <fullName evidence="10">Glucosamine-6-phosphate synthase</fullName>
    </alternativeName>
    <alternativeName>
        <fullName evidence="10">Hexosephosphate aminotransferase</fullName>
    </alternativeName>
    <alternativeName>
        <fullName evidence="10">L-glutamine--D-fructose-6-phosphate amidotransferase</fullName>
    </alternativeName>
</protein>
<evidence type="ECO:0000256" key="3">
    <source>
        <dbReference type="ARBA" id="ARBA00012916"/>
    </source>
</evidence>
<keyword evidence="7 10" id="KW-0808">Transferase</keyword>
<dbReference type="FunFam" id="3.40.50.10490:FF:000002">
    <property type="entry name" value="Glutamine--fructose-6-phosphate aminotransferase [isomerizing]"/>
    <property type="match status" value="1"/>
</dbReference>
<proteinExistence type="inferred from homology"/>
<reference evidence="13 14" key="1">
    <citation type="journal article" date="2016" name="Nat. Commun.">
        <title>Thousands of microbial genomes shed light on interconnected biogeochemical processes in an aquifer system.</title>
        <authorList>
            <person name="Anantharaman K."/>
            <person name="Brown C.T."/>
            <person name="Hug L.A."/>
            <person name="Sharon I."/>
            <person name="Castelle C.J."/>
            <person name="Probst A.J."/>
            <person name="Thomas B.C."/>
            <person name="Singh A."/>
            <person name="Wilkins M.J."/>
            <person name="Karaoz U."/>
            <person name="Brodie E.L."/>
            <person name="Williams K.H."/>
            <person name="Hubbard S.S."/>
            <person name="Banfield J.F."/>
        </authorList>
    </citation>
    <scope>NUCLEOTIDE SEQUENCE [LARGE SCALE GENOMIC DNA]</scope>
</reference>
<dbReference type="GO" id="GO:0097367">
    <property type="term" value="F:carbohydrate derivative binding"/>
    <property type="evidence" value="ECO:0007669"/>
    <property type="project" value="InterPro"/>
</dbReference>
<feature type="domain" description="SIS" evidence="12">
    <location>
        <begin position="459"/>
        <end position="600"/>
    </location>
</feature>
<dbReference type="Pfam" id="PF13522">
    <property type="entry name" value="GATase_6"/>
    <property type="match status" value="1"/>
</dbReference>
<dbReference type="InterPro" id="IPR017932">
    <property type="entry name" value="GATase_2_dom"/>
</dbReference>
<dbReference type="GO" id="GO:0046349">
    <property type="term" value="P:amino sugar biosynthetic process"/>
    <property type="evidence" value="ECO:0007669"/>
    <property type="project" value="UniProtKB-ARBA"/>
</dbReference>
<evidence type="ECO:0000256" key="7">
    <source>
        <dbReference type="ARBA" id="ARBA00022679"/>
    </source>
</evidence>
<dbReference type="InterPro" id="IPR001347">
    <property type="entry name" value="SIS_dom"/>
</dbReference>
<dbReference type="AlphaFoldDB" id="A0A1F7U152"/>
<gene>
    <name evidence="10" type="primary">glmS</name>
    <name evidence="13" type="ORF">A3C17_00925</name>
</gene>
<feature type="initiator methionine" description="Removed" evidence="10">
    <location>
        <position position="1"/>
    </location>
</feature>
<dbReference type="NCBIfam" id="TIGR01135">
    <property type="entry name" value="glmS"/>
    <property type="match status" value="1"/>
</dbReference>
<dbReference type="Pfam" id="PF01380">
    <property type="entry name" value="SIS"/>
    <property type="match status" value="2"/>
</dbReference>
<evidence type="ECO:0000256" key="2">
    <source>
        <dbReference type="ARBA" id="ARBA00004496"/>
    </source>
</evidence>
<comment type="catalytic activity">
    <reaction evidence="1 10">
        <text>D-fructose 6-phosphate + L-glutamine = D-glucosamine 6-phosphate + L-glutamate</text>
        <dbReference type="Rhea" id="RHEA:13237"/>
        <dbReference type="ChEBI" id="CHEBI:29985"/>
        <dbReference type="ChEBI" id="CHEBI:58359"/>
        <dbReference type="ChEBI" id="CHEBI:58725"/>
        <dbReference type="ChEBI" id="CHEBI:61527"/>
        <dbReference type="EC" id="2.6.1.16"/>
    </reaction>
</comment>
<dbReference type="PANTHER" id="PTHR10937">
    <property type="entry name" value="GLUCOSAMINE--FRUCTOSE-6-PHOSPHATE AMINOTRANSFERASE, ISOMERIZING"/>
    <property type="match status" value="1"/>
</dbReference>
<feature type="domain" description="Glutamine amidotransferase type-2" evidence="11">
    <location>
        <begin position="2"/>
        <end position="219"/>
    </location>
</feature>
<evidence type="ECO:0000256" key="5">
    <source>
        <dbReference type="ARBA" id="ARBA00022490"/>
    </source>
</evidence>
<name>A0A1F7U152_9BACT</name>
<keyword evidence="8" id="KW-0677">Repeat</keyword>
<dbReference type="GO" id="GO:0005975">
    <property type="term" value="P:carbohydrate metabolic process"/>
    <property type="evidence" value="ECO:0007669"/>
    <property type="project" value="UniProtKB-UniRule"/>
</dbReference>
<dbReference type="CDD" id="cd00714">
    <property type="entry name" value="GFAT"/>
    <property type="match status" value="1"/>
</dbReference>
<feature type="active site" description="Nucleophile; for GATase activity" evidence="10">
    <location>
        <position position="2"/>
    </location>
</feature>